<evidence type="ECO:0000313" key="2">
    <source>
        <dbReference type="EMBL" id="KAB5538175.1"/>
    </source>
</evidence>
<keyword evidence="3" id="KW-1185">Reference proteome</keyword>
<dbReference type="EMBL" id="VDCV01000010">
    <property type="protein sequence ID" value="KAB5538175.1"/>
    <property type="molecule type" value="Genomic_DNA"/>
</dbReference>
<accession>A0A5N5L5Y6</accession>
<feature type="signal peptide" evidence="1">
    <location>
        <begin position="1"/>
        <end position="22"/>
    </location>
</feature>
<protein>
    <submittedName>
        <fullName evidence="2">Uncharacterized protein</fullName>
    </submittedName>
</protein>
<comment type="caution">
    <text evidence="2">The sequence shown here is derived from an EMBL/GenBank/DDBJ whole genome shotgun (WGS) entry which is preliminary data.</text>
</comment>
<gene>
    <name evidence="2" type="ORF">DKX38_015708</name>
</gene>
<sequence>MRAMTLWPQMPLLVQVILNLHAGSTREAILTQVLSSMQLPHIYRKKNSQASEARIWNQGKGHSMLRNFVQEFQSSTVKLVSLPLPFSWKGELRLLEM</sequence>
<reference evidence="3" key="1">
    <citation type="journal article" date="2019" name="Gigascience">
        <title>De novo genome assembly of the endangered Acer yangbiense, a plant species with extremely small populations endemic to Yunnan Province, China.</title>
        <authorList>
            <person name="Yang J."/>
            <person name="Wariss H.M."/>
            <person name="Tao L."/>
            <person name="Zhang R."/>
            <person name="Yun Q."/>
            <person name="Hollingsworth P."/>
            <person name="Dao Z."/>
            <person name="Luo G."/>
            <person name="Guo H."/>
            <person name="Ma Y."/>
            <person name="Sun W."/>
        </authorList>
    </citation>
    <scope>NUCLEOTIDE SEQUENCE [LARGE SCALE GENOMIC DNA]</scope>
    <source>
        <strain evidence="3">cv. br00</strain>
    </source>
</reference>
<dbReference type="AlphaFoldDB" id="A0A5N5L5Y6"/>
<evidence type="ECO:0000256" key="1">
    <source>
        <dbReference type="SAM" id="SignalP"/>
    </source>
</evidence>
<name>A0A5N5L5Y6_9ROSI</name>
<proteinExistence type="predicted"/>
<evidence type="ECO:0000313" key="3">
    <source>
        <dbReference type="Proteomes" id="UP000326939"/>
    </source>
</evidence>
<organism evidence="2 3">
    <name type="scientific">Salix brachista</name>
    <dbReference type="NCBI Taxonomy" id="2182728"/>
    <lineage>
        <taxon>Eukaryota</taxon>
        <taxon>Viridiplantae</taxon>
        <taxon>Streptophyta</taxon>
        <taxon>Embryophyta</taxon>
        <taxon>Tracheophyta</taxon>
        <taxon>Spermatophyta</taxon>
        <taxon>Magnoliopsida</taxon>
        <taxon>eudicotyledons</taxon>
        <taxon>Gunneridae</taxon>
        <taxon>Pentapetalae</taxon>
        <taxon>rosids</taxon>
        <taxon>fabids</taxon>
        <taxon>Malpighiales</taxon>
        <taxon>Salicaceae</taxon>
        <taxon>Saliceae</taxon>
        <taxon>Salix</taxon>
    </lineage>
</organism>
<keyword evidence="1" id="KW-0732">Signal</keyword>
<feature type="chain" id="PRO_5024394023" evidence="1">
    <location>
        <begin position="23"/>
        <end position="97"/>
    </location>
</feature>
<dbReference type="Proteomes" id="UP000326939">
    <property type="component" value="Chromosome 10"/>
</dbReference>